<organism evidence="8 9">
    <name type="scientific">Pycnococcus provasolii</name>
    <dbReference type="NCBI Taxonomy" id="41880"/>
    <lineage>
        <taxon>Eukaryota</taxon>
        <taxon>Viridiplantae</taxon>
        <taxon>Chlorophyta</taxon>
        <taxon>Pseudoscourfieldiophyceae</taxon>
        <taxon>Pseudoscourfieldiales</taxon>
        <taxon>Pycnococcaceae</taxon>
        <taxon>Pycnococcus</taxon>
    </lineage>
</organism>
<evidence type="ECO:0000256" key="1">
    <source>
        <dbReference type="ARBA" id="ARBA00004123"/>
    </source>
</evidence>
<dbReference type="InterPro" id="IPR005339">
    <property type="entry name" value="GINS_Psf1"/>
</dbReference>
<dbReference type="Gene3D" id="1.20.58.1030">
    <property type="match status" value="1"/>
</dbReference>
<keyword evidence="4" id="KW-0539">Nucleus</keyword>
<sequence>MAADVRAFARTATELYRDVALAEKHHLPPHDHDRLKRAIEEVKYHSEEAQNLLKAQEQEQDDANGELGSQDWTSNPASAAAVLVHYESILRNKRLMLAYVHERCQKIKAFRWRLGNAVPKEIVDRMAPEEVHFATQYNRILSEYMTGAGVDDRLGNIDLTLDATLPPKEPYVKVLVKRDIGEFVTEEGKTVHLIPGSMHLLRRCDAEPLIVQGVLEHEGYA</sequence>
<evidence type="ECO:0000313" key="9">
    <source>
        <dbReference type="Proteomes" id="UP000660262"/>
    </source>
</evidence>
<dbReference type="Proteomes" id="UP000660262">
    <property type="component" value="Unassembled WGS sequence"/>
</dbReference>
<evidence type="ECO:0000256" key="4">
    <source>
        <dbReference type="ARBA" id="ARBA00023242"/>
    </source>
</evidence>
<accession>A0A830HLF5</accession>
<evidence type="ECO:0008006" key="10">
    <source>
        <dbReference type="Google" id="ProtNLM"/>
    </source>
</evidence>
<dbReference type="OrthoDB" id="10252587at2759"/>
<keyword evidence="5" id="KW-0175">Coiled coil</keyword>
<gene>
    <name evidence="8" type="ORF">PPROV_000620700</name>
</gene>
<dbReference type="InterPro" id="IPR021151">
    <property type="entry name" value="GINS_A"/>
</dbReference>
<dbReference type="GO" id="GO:0000811">
    <property type="term" value="C:GINS complex"/>
    <property type="evidence" value="ECO:0007669"/>
    <property type="project" value="InterPro"/>
</dbReference>
<keyword evidence="9" id="KW-1185">Reference proteome</keyword>
<reference evidence="8" key="1">
    <citation type="submission" date="2020-10" db="EMBL/GenBank/DDBJ databases">
        <title>Unveiling of a novel bifunctional photoreceptor, Dualchrome1, isolated from a cosmopolitan green alga.</title>
        <authorList>
            <person name="Suzuki S."/>
            <person name="Kawachi M."/>
        </authorList>
    </citation>
    <scope>NUCLEOTIDE SEQUENCE</scope>
    <source>
        <strain evidence="8">NIES 2893</strain>
    </source>
</reference>
<dbReference type="Pfam" id="PF05916">
    <property type="entry name" value="Sld5"/>
    <property type="match status" value="1"/>
</dbReference>
<feature type="coiled-coil region" evidence="5">
    <location>
        <begin position="35"/>
        <end position="66"/>
    </location>
</feature>
<dbReference type="SUPFAM" id="SSF158573">
    <property type="entry name" value="GINS helical bundle-like"/>
    <property type="match status" value="1"/>
</dbReference>
<name>A0A830HLF5_9CHLO</name>
<evidence type="ECO:0000259" key="6">
    <source>
        <dbReference type="Pfam" id="PF05916"/>
    </source>
</evidence>
<dbReference type="CDD" id="cd11710">
    <property type="entry name" value="GINS_A_psf1"/>
    <property type="match status" value="1"/>
</dbReference>
<dbReference type="PANTHER" id="PTHR12914">
    <property type="entry name" value="PARTNER OF SLD5"/>
    <property type="match status" value="1"/>
</dbReference>
<protein>
    <recommendedName>
        <fullName evidence="10">GINS subunit domain-containing protein</fullName>
    </recommendedName>
</protein>
<comment type="similarity">
    <text evidence="2">Belongs to the GINS1/PSF1 family.</text>
</comment>
<dbReference type="InterPro" id="IPR036224">
    <property type="entry name" value="GINS_bundle-like_dom_sf"/>
</dbReference>
<keyword evidence="3" id="KW-0235">DNA replication</keyword>
<dbReference type="Pfam" id="PF24997">
    <property type="entry name" value="PSF1_C"/>
    <property type="match status" value="1"/>
</dbReference>
<comment type="caution">
    <text evidence="8">The sequence shown here is derived from an EMBL/GenBank/DDBJ whole genome shotgun (WGS) entry which is preliminary data.</text>
</comment>
<comment type="subcellular location">
    <subcellularLocation>
        <location evidence="1">Nucleus</location>
    </subcellularLocation>
</comment>
<dbReference type="CDD" id="cd21696">
    <property type="entry name" value="GINS_B_Psf1"/>
    <property type="match status" value="1"/>
</dbReference>
<dbReference type="AlphaFoldDB" id="A0A830HLF5"/>
<dbReference type="GO" id="GO:1902983">
    <property type="term" value="P:DNA strand elongation involved in mitotic DNA replication"/>
    <property type="evidence" value="ECO:0007669"/>
    <property type="project" value="TreeGrafter"/>
</dbReference>
<evidence type="ECO:0000256" key="3">
    <source>
        <dbReference type="ARBA" id="ARBA00022705"/>
    </source>
</evidence>
<proteinExistence type="inferred from homology"/>
<evidence type="ECO:0000313" key="8">
    <source>
        <dbReference type="EMBL" id="GHP07465.1"/>
    </source>
</evidence>
<feature type="domain" description="DNA replication complex GINS protein PSF1 C-terminal" evidence="7">
    <location>
        <begin position="168"/>
        <end position="217"/>
    </location>
</feature>
<dbReference type="EMBL" id="BNJQ01000017">
    <property type="protein sequence ID" value="GHP07465.1"/>
    <property type="molecule type" value="Genomic_DNA"/>
</dbReference>
<evidence type="ECO:0000259" key="7">
    <source>
        <dbReference type="Pfam" id="PF24997"/>
    </source>
</evidence>
<evidence type="ECO:0000256" key="5">
    <source>
        <dbReference type="SAM" id="Coils"/>
    </source>
</evidence>
<evidence type="ECO:0000256" key="2">
    <source>
        <dbReference type="ARBA" id="ARBA00006677"/>
    </source>
</evidence>
<dbReference type="PANTHER" id="PTHR12914:SF2">
    <property type="entry name" value="DNA REPLICATION COMPLEX GINS PROTEIN PSF1"/>
    <property type="match status" value="1"/>
</dbReference>
<dbReference type="InterPro" id="IPR056783">
    <property type="entry name" value="PSF1_C"/>
</dbReference>
<feature type="domain" description="GINS subunit" evidence="6">
    <location>
        <begin position="47"/>
        <end position="146"/>
    </location>
</feature>